<dbReference type="AlphaFoldDB" id="A0AAV2RA33"/>
<proteinExistence type="predicted"/>
<dbReference type="Proteomes" id="UP001497623">
    <property type="component" value="Unassembled WGS sequence"/>
</dbReference>
<gene>
    <name evidence="3" type="ORF">MNOR_LOCUS22392</name>
</gene>
<accession>A0AAV2RA33</accession>
<comment type="caution">
    <text evidence="3">The sequence shown here is derived from an EMBL/GenBank/DDBJ whole genome shotgun (WGS) entry which is preliminary data.</text>
</comment>
<keyword evidence="1" id="KW-1133">Transmembrane helix</keyword>
<keyword evidence="1" id="KW-0472">Membrane</keyword>
<evidence type="ECO:0000256" key="2">
    <source>
        <dbReference type="SAM" id="SignalP"/>
    </source>
</evidence>
<reference evidence="3 4" key="1">
    <citation type="submission" date="2024-05" db="EMBL/GenBank/DDBJ databases">
        <authorList>
            <person name="Wallberg A."/>
        </authorList>
    </citation>
    <scope>NUCLEOTIDE SEQUENCE [LARGE SCALE GENOMIC DNA]</scope>
</reference>
<feature type="chain" id="PRO_5044022138" evidence="2">
    <location>
        <begin position="21"/>
        <end position="582"/>
    </location>
</feature>
<keyword evidence="4" id="KW-1185">Reference proteome</keyword>
<keyword evidence="2" id="KW-0732">Signal</keyword>
<sequence>MISWKLVAFGVAVMVMVCAGANDLTVKRLLIVDDTNVKICFDTITLAEYDYFHLNIVQLASGDTDTAVDISATLTDSPETTKDGLMCLQCTKADCLSKEDQVKLGSQESDWELHIEDKEADRDLKPVLSAKIHMKMPSTLPVTSLSEPISVIGTDTQKILKFNEKFDNIYLDGEDQKIAYCNPGPACYYKKAITIDSDSSFMNCIQDALSEVPVCGDGVIEDPNIKEINIEDTTTETIITVDYDTTFTTFSSIDDLTFVDAIKTQMTSTDTCLPNCPIGTYEIYLVNYEDLKFQKKKRKDRDLDAYLLGSDTVEVEWKKLTNDYFQMQRVSTPTDNNIYHTASVNCKSVDGKICNAYFVGLTTGGTHAITIKEIGNWAMPETTGLDIWKKTTTKDLQSSDNMNDIEVENIQVRQDITEKEAKFDFKYNHEITNNSTHYEIILINNKGFWKKSEMKKEFNKNQECSTTINFPLDQFDEGFNLKMLVVARNKRTGKVIASDERTLQISEMKAIKPEIEDSSKGYTGTLAIVGAAIGGVACLMALVAAAVLFVMKRKRNNDGLQYPLHRSNIQDSNIVHGLDNLN</sequence>
<name>A0AAV2RA33_MEGNR</name>
<evidence type="ECO:0000256" key="1">
    <source>
        <dbReference type="SAM" id="Phobius"/>
    </source>
</evidence>
<evidence type="ECO:0000313" key="4">
    <source>
        <dbReference type="Proteomes" id="UP001497623"/>
    </source>
</evidence>
<feature type="signal peptide" evidence="2">
    <location>
        <begin position="1"/>
        <end position="20"/>
    </location>
</feature>
<feature type="transmembrane region" description="Helical" evidence="1">
    <location>
        <begin position="526"/>
        <end position="551"/>
    </location>
</feature>
<organism evidence="3 4">
    <name type="scientific">Meganyctiphanes norvegica</name>
    <name type="common">Northern krill</name>
    <name type="synonym">Thysanopoda norvegica</name>
    <dbReference type="NCBI Taxonomy" id="48144"/>
    <lineage>
        <taxon>Eukaryota</taxon>
        <taxon>Metazoa</taxon>
        <taxon>Ecdysozoa</taxon>
        <taxon>Arthropoda</taxon>
        <taxon>Crustacea</taxon>
        <taxon>Multicrustacea</taxon>
        <taxon>Malacostraca</taxon>
        <taxon>Eumalacostraca</taxon>
        <taxon>Eucarida</taxon>
        <taxon>Euphausiacea</taxon>
        <taxon>Euphausiidae</taxon>
        <taxon>Meganyctiphanes</taxon>
    </lineage>
</organism>
<keyword evidence="1" id="KW-0812">Transmembrane</keyword>
<dbReference type="EMBL" id="CAXKWB010018803">
    <property type="protein sequence ID" value="CAL4121221.1"/>
    <property type="molecule type" value="Genomic_DNA"/>
</dbReference>
<protein>
    <submittedName>
        <fullName evidence="3">Uncharacterized protein</fullName>
    </submittedName>
</protein>
<evidence type="ECO:0000313" key="3">
    <source>
        <dbReference type="EMBL" id="CAL4121221.1"/>
    </source>
</evidence>